<organism evidence="2">
    <name type="scientific">Symploca sp. SIO1C4</name>
    <dbReference type="NCBI Taxonomy" id="2607765"/>
    <lineage>
        <taxon>Bacteria</taxon>
        <taxon>Bacillati</taxon>
        <taxon>Cyanobacteriota</taxon>
        <taxon>Cyanophyceae</taxon>
        <taxon>Coleofasciculales</taxon>
        <taxon>Coleofasciculaceae</taxon>
        <taxon>Symploca</taxon>
    </lineage>
</organism>
<protein>
    <submittedName>
        <fullName evidence="2">Uncharacterized protein</fullName>
    </submittedName>
</protein>
<keyword evidence="1" id="KW-0812">Transmembrane</keyword>
<keyword evidence="1" id="KW-0472">Membrane</keyword>
<reference evidence="2" key="1">
    <citation type="submission" date="2019-11" db="EMBL/GenBank/DDBJ databases">
        <title>Genomic insights into an expanded diversity of filamentous marine cyanobacteria reveals the extraordinary biosynthetic potential of Moorea and Okeania.</title>
        <authorList>
            <person name="Ferreira Leao T."/>
            <person name="Wang M."/>
            <person name="Moss N."/>
            <person name="Da Silva R."/>
            <person name="Sanders J."/>
            <person name="Nurk S."/>
            <person name="Gurevich A."/>
            <person name="Humphrey G."/>
            <person name="Reher R."/>
            <person name="Zhu Q."/>
            <person name="Belda-Ferre P."/>
            <person name="Glukhov E."/>
            <person name="Rex R."/>
            <person name="Dorrestein P.C."/>
            <person name="Knight R."/>
            <person name="Pevzner P."/>
            <person name="Gerwick W.H."/>
            <person name="Gerwick L."/>
        </authorList>
    </citation>
    <scope>NUCLEOTIDE SEQUENCE</scope>
    <source>
        <strain evidence="2">SIO1C4</strain>
    </source>
</reference>
<sequence length="331" mass="37476">KHFQPACLLPEKIQASLGQTLWLYGEVNVNQNCAQLAKECAIALLAGTSLNPIEINQEKLFGSLLFEYQAIEPNQPDNLTKQCQILISLNNSSANTAQLATEAYDWLLNLLCCHHKIQYVYQQSRVRYPQARKLYSNLEQQMGDIPKLTTNTQKKLKTLNNLLVQIPQTSLDYARCLRDLKAHLTAIETNSTNYRLYQEKINKIGESPQSWQNFLKNCHKRQTQIQTDINYLTPGQELFGQMVETIRGIVEIEQAESDRSLERTIQILGAGLGTGGIVASAISSHIETPITFKPTWKWNTLHPAFNTLFWSIIIAFGAAGATWLLTKKKEQ</sequence>
<proteinExistence type="predicted"/>
<keyword evidence="1" id="KW-1133">Transmembrane helix</keyword>
<comment type="caution">
    <text evidence="2">The sequence shown here is derived from an EMBL/GenBank/DDBJ whole genome shotgun (WGS) entry which is preliminary data.</text>
</comment>
<evidence type="ECO:0000256" key="1">
    <source>
        <dbReference type="SAM" id="Phobius"/>
    </source>
</evidence>
<evidence type="ECO:0000313" key="2">
    <source>
        <dbReference type="EMBL" id="NER28085.1"/>
    </source>
</evidence>
<name>A0A6B3NAZ4_9CYAN</name>
<accession>A0A6B3NAZ4</accession>
<dbReference type="EMBL" id="JAAHFQ010000168">
    <property type="protein sequence ID" value="NER28085.1"/>
    <property type="molecule type" value="Genomic_DNA"/>
</dbReference>
<feature type="non-terminal residue" evidence="2">
    <location>
        <position position="1"/>
    </location>
</feature>
<feature type="transmembrane region" description="Helical" evidence="1">
    <location>
        <begin position="308"/>
        <end position="326"/>
    </location>
</feature>
<gene>
    <name evidence="2" type="ORF">F6J89_10735</name>
</gene>
<dbReference type="AlphaFoldDB" id="A0A6B3NAZ4"/>